<proteinExistence type="inferred from homology"/>
<dbReference type="HAMAP" id="MF_01987">
    <property type="entry name" value="Ribokinase"/>
    <property type="match status" value="1"/>
</dbReference>
<keyword evidence="2 9" id="KW-0479">Metal-binding</keyword>
<evidence type="ECO:0000256" key="6">
    <source>
        <dbReference type="ARBA" id="ARBA00022842"/>
    </source>
</evidence>
<dbReference type="EC" id="2.7.1.15" evidence="9"/>
<dbReference type="Pfam" id="PF00294">
    <property type="entry name" value="PfkB"/>
    <property type="match status" value="1"/>
</dbReference>
<feature type="binding site" evidence="9">
    <location>
        <position position="197"/>
    </location>
    <ligand>
        <name>ATP</name>
        <dbReference type="ChEBI" id="CHEBI:30616"/>
    </ligand>
</feature>
<evidence type="ECO:0000313" key="12">
    <source>
        <dbReference type="Proteomes" id="UP001595751"/>
    </source>
</evidence>
<comment type="function">
    <text evidence="9">Catalyzes the phosphorylation of ribose at O-5 in a reaction requiring ATP and magnesium. The resulting D-ribose-5-phosphate can then be used either for sythesis of nucleotides, histidine, and tryptophan, or as a component of the pentose phosphate pathway.</text>
</comment>
<dbReference type="InterPro" id="IPR011611">
    <property type="entry name" value="PfkB_dom"/>
</dbReference>
<feature type="binding site" evidence="9">
    <location>
        <position position="153"/>
    </location>
    <ligand>
        <name>substrate</name>
    </ligand>
</feature>
<keyword evidence="9" id="KW-0963">Cytoplasm</keyword>
<dbReference type="Proteomes" id="UP001595751">
    <property type="component" value="Unassembled WGS sequence"/>
</dbReference>
<dbReference type="PANTHER" id="PTHR10584">
    <property type="entry name" value="SUGAR KINASE"/>
    <property type="match status" value="1"/>
</dbReference>
<comment type="subunit">
    <text evidence="9">Homodimer.</text>
</comment>
<evidence type="ECO:0000256" key="8">
    <source>
        <dbReference type="ARBA" id="ARBA00023277"/>
    </source>
</evidence>
<evidence type="ECO:0000256" key="9">
    <source>
        <dbReference type="HAMAP-Rule" id="MF_01987"/>
    </source>
</evidence>
<evidence type="ECO:0000256" key="2">
    <source>
        <dbReference type="ARBA" id="ARBA00022723"/>
    </source>
</evidence>
<keyword evidence="8 9" id="KW-0119">Carbohydrate metabolism</keyword>
<evidence type="ECO:0000259" key="10">
    <source>
        <dbReference type="Pfam" id="PF00294"/>
    </source>
</evidence>
<dbReference type="PANTHER" id="PTHR10584:SF166">
    <property type="entry name" value="RIBOKINASE"/>
    <property type="match status" value="1"/>
</dbReference>
<keyword evidence="6 9" id="KW-0460">Magnesium</keyword>
<feature type="binding site" evidence="9">
    <location>
        <position position="322"/>
    </location>
    <ligand>
        <name>K(+)</name>
        <dbReference type="ChEBI" id="CHEBI:29103"/>
    </ligand>
</feature>
<comment type="caution">
    <text evidence="9">Lacks conserved residue(s) required for the propagation of feature annotation.</text>
</comment>
<dbReference type="PRINTS" id="PR00990">
    <property type="entry name" value="RIBOKINASE"/>
</dbReference>
<feature type="binding site" evidence="9">
    <location>
        <begin position="53"/>
        <end position="57"/>
    </location>
    <ligand>
        <name>substrate</name>
    </ligand>
</feature>
<keyword evidence="1 9" id="KW-0808">Transferase</keyword>
<comment type="catalytic activity">
    <reaction evidence="9">
        <text>D-ribose + ATP = D-ribose 5-phosphate + ADP + H(+)</text>
        <dbReference type="Rhea" id="RHEA:13697"/>
        <dbReference type="ChEBI" id="CHEBI:15378"/>
        <dbReference type="ChEBI" id="CHEBI:30616"/>
        <dbReference type="ChEBI" id="CHEBI:47013"/>
        <dbReference type="ChEBI" id="CHEBI:78346"/>
        <dbReference type="ChEBI" id="CHEBI:456216"/>
        <dbReference type="EC" id="2.7.1.15"/>
    </reaction>
</comment>
<evidence type="ECO:0000313" key="11">
    <source>
        <dbReference type="EMBL" id="MFC3850283.1"/>
    </source>
</evidence>
<comment type="pathway">
    <text evidence="9">Carbohydrate metabolism; D-ribose degradation; D-ribose 5-phosphate from beta-D-ribopyranose: step 2/2.</text>
</comment>
<comment type="activity regulation">
    <text evidence="9">Activated by a monovalent cation that binds near, but not in, the active site. The most likely occupant of the site in vivo is potassium. Ion binding induces a conformational change that may alter substrate affinity.</text>
</comment>
<keyword evidence="7 9" id="KW-0630">Potassium</keyword>
<organism evidence="11 12">
    <name type="scientific">Corynebacterium hansenii</name>
    <dbReference type="NCBI Taxonomy" id="394964"/>
    <lineage>
        <taxon>Bacteria</taxon>
        <taxon>Bacillati</taxon>
        <taxon>Actinomycetota</taxon>
        <taxon>Actinomycetes</taxon>
        <taxon>Mycobacteriales</taxon>
        <taxon>Corynebacteriaceae</taxon>
        <taxon>Corynebacterium</taxon>
    </lineage>
</organism>
<feature type="binding site" evidence="9">
    <location>
        <position position="316"/>
    </location>
    <ligand>
        <name>K(+)</name>
        <dbReference type="ChEBI" id="CHEBI:29103"/>
    </ligand>
</feature>
<feature type="domain" description="Carbohydrate kinase PfkB" evidence="10">
    <location>
        <begin position="18"/>
        <end position="322"/>
    </location>
</feature>
<dbReference type="RefSeq" id="WP_290289860.1">
    <property type="nucleotide sequence ID" value="NZ_CP047211.1"/>
</dbReference>
<dbReference type="GO" id="GO:0004747">
    <property type="term" value="F:ribokinase activity"/>
    <property type="evidence" value="ECO:0007669"/>
    <property type="project" value="UniProtKB-EC"/>
</dbReference>
<dbReference type="CDD" id="cd01174">
    <property type="entry name" value="ribokinase"/>
    <property type="match status" value="1"/>
</dbReference>
<feature type="binding site" evidence="9">
    <location>
        <position position="318"/>
    </location>
    <ligand>
        <name>K(+)</name>
        <dbReference type="ChEBI" id="CHEBI:29103"/>
    </ligand>
</feature>
<evidence type="ECO:0000256" key="5">
    <source>
        <dbReference type="ARBA" id="ARBA00022840"/>
    </source>
</evidence>
<sequence length="339" mass="33386">MTDAGPLFDALASAPGAVAVMGSANADLTVRVAELPKPGETIAGGPLQVLPGGKSANQAATVARLGVRATFVGAVGADPNGGMLRDSLVAAGVDVSHLSESEAATGTAMILVDDDAENCIVISPGANGTVDGGFVAKHADAIRGADVLGLCLEVCDDAVVEAARIASEAGVTVVFNLSPVRDVRAELLDLVDVLIVNEHELAALVGSAAAAEGAETGDWSDAATALAAKHGIRTAVVTLGGAGSVVVETGDREDPGDAATAAVTATRIDPLRVDVVDTTGCGDSYMGSLMAGLASGLPVCDAARLAAVVSAYAAGGEGAQASYGTADQVRAFAETGRRG</sequence>
<dbReference type="InterPro" id="IPR002139">
    <property type="entry name" value="Ribo/fructo_kinase"/>
</dbReference>
<accession>A0ABV7ZP45</accession>
<dbReference type="InterPro" id="IPR029056">
    <property type="entry name" value="Ribokinase-like"/>
</dbReference>
<feature type="binding site" evidence="9">
    <location>
        <position position="279"/>
    </location>
    <ligand>
        <name>K(+)</name>
        <dbReference type="ChEBI" id="CHEBI:29103"/>
    </ligand>
</feature>
<feature type="binding site" evidence="9">
    <location>
        <position position="277"/>
    </location>
    <ligand>
        <name>K(+)</name>
        <dbReference type="ChEBI" id="CHEBI:29103"/>
    </ligand>
</feature>
<dbReference type="SUPFAM" id="SSF53613">
    <property type="entry name" value="Ribokinase-like"/>
    <property type="match status" value="1"/>
</dbReference>
<protein>
    <recommendedName>
        <fullName evidence="9">Ribokinase</fullName>
        <shortName evidence="9">RK</shortName>
        <ecNumber evidence="9">2.7.1.15</ecNumber>
    </recommendedName>
</protein>
<evidence type="ECO:0000256" key="3">
    <source>
        <dbReference type="ARBA" id="ARBA00022741"/>
    </source>
</evidence>
<reference evidence="12" key="1">
    <citation type="journal article" date="2019" name="Int. J. Syst. Evol. Microbiol.">
        <title>The Global Catalogue of Microorganisms (GCM) 10K type strain sequencing project: providing services to taxonomists for standard genome sequencing and annotation.</title>
        <authorList>
            <consortium name="The Broad Institute Genomics Platform"/>
            <consortium name="The Broad Institute Genome Sequencing Center for Infectious Disease"/>
            <person name="Wu L."/>
            <person name="Ma J."/>
        </authorList>
    </citation>
    <scope>NUCLEOTIDE SEQUENCE [LARGE SCALE GENOMIC DNA]</scope>
    <source>
        <strain evidence="12">CCUG 53252</strain>
    </source>
</reference>
<comment type="caution">
    <text evidence="11">The sequence shown here is derived from an EMBL/GenBank/DDBJ whole genome shotgun (WGS) entry which is preliminary data.</text>
</comment>
<keyword evidence="12" id="KW-1185">Reference proteome</keyword>
<feature type="binding site" evidence="9">
    <location>
        <position position="313"/>
    </location>
    <ligand>
        <name>K(+)</name>
        <dbReference type="ChEBI" id="CHEBI:29103"/>
    </ligand>
</feature>
<gene>
    <name evidence="9" type="primary">rbsK</name>
    <name evidence="11" type="ORF">ACFORJ_08915</name>
</gene>
<evidence type="ECO:0000256" key="4">
    <source>
        <dbReference type="ARBA" id="ARBA00022777"/>
    </source>
</evidence>
<feature type="binding site" evidence="9">
    <location>
        <begin position="238"/>
        <end position="243"/>
    </location>
    <ligand>
        <name>ATP</name>
        <dbReference type="ChEBI" id="CHEBI:30616"/>
    </ligand>
</feature>
<comment type="subcellular location">
    <subcellularLocation>
        <location evidence="9">Cytoplasm</location>
    </subcellularLocation>
</comment>
<comment type="cofactor">
    <cofactor evidence="9">
        <name>Mg(2+)</name>
        <dbReference type="ChEBI" id="CHEBI:18420"/>
    </cofactor>
    <text evidence="9">Requires a divalent cation, most likely magnesium in vivo, as an electrophilic catalyst to aid phosphoryl group transfer. It is the chelate of the metal and the nucleotide that is the actual substrate.</text>
</comment>
<dbReference type="Gene3D" id="3.40.1190.20">
    <property type="match status" value="1"/>
</dbReference>
<feature type="binding site" evidence="9">
    <location>
        <begin position="25"/>
        <end position="27"/>
    </location>
    <ligand>
        <name>substrate</name>
    </ligand>
</feature>
<feature type="active site" description="Proton acceptor" evidence="9">
    <location>
        <position position="283"/>
    </location>
</feature>
<keyword evidence="3 9" id="KW-0547">Nucleotide-binding</keyword>
<comment type="similarity">
    <text evidence="9">Belongs to the carbohydrate kinase PfkB family. Ribokinase subfamily.</text>
</comment>
<feature type="binding site" evidence="9">
    <location>
        <position position="283"/>
    </location>
    <ligand>
        <name>substrate</name>
    </ligand>
</feature>
<feature type="binding site" evidence="9">
    <location>
        <begin position="282"/>
        <end position="283"/>
    </location>
    <ligand>
        <name>ATP</name>
        <dbReference type="ChEBI" id="CHEBI:30616"/>
    </ligand>
</feature>
<name>A0ABV7ZP45_9CORY</name>
<evidence type="ECO:0000256" key="7">
    <source>
        <dbReference type="ARBA" id="ARBA00022958"/>
    </source>
</evidence>
<dbReference type="InterPro" id="IPR011877">
    <property type="entry name" value="Ribokinase"/>
</dbReference>
<keyword evidence="5 9" id="KW-0067">ATP-binding</keyword>
<evidence type="ECO:0000256" key="1">
    <source>
        <dbReference type="ARBA" id="ARBA00022679"/>
    </source>
</evidence>
<keyword evidence="4 9" id="KW-0418">Kinase</keyword>
<dbReference type="EMBL" id="JBHRZN010000002">
    <property type="protein sequence ID" value="MFC3850283.1"/>
    <property type="molecule type" value="Genomic_DNA"/>
</dbReference>